<accession>A0ABR6VHN0</accession>
<protein>
    <recommendedName>
        <fullName evidence="6">DUF697 domain-containing protein</fullName>
    </recommendedName>
</protein>
<sequence>MTEEMDRVQALQEEVNALREELAAMKAEKAAHAPVEPTASLEVIESIEKSTADQDLQVETYCRWAAARAGAIVIAPLVGTIALMANEVYLVSRIARVYNVKLSERAVIAFLGAMGSRMAGNILTTLIPFSAVQVPVAVAITYSLGRVTQRWMKDGMPTDMGPYIDMMAEWKDRARDQVDKLKENPLKNVPLGDETVDFMKRWGSTAKDTAKDTFDTVKEKSKVVVNTVRRRNTVDDLEAEQEAQAAADAVAKETEEADEAIEKAAKEATADVTADVTATPETEAPATEEPETAGEPSIAESAKAAVEDAKNSLDYK</sequence>
<feature type="coiled-coil region" evidence="1">
    <location>
        <begin position="1"/>
        <end position="28"/>
    </location>
</feature>
<keyword evidence="1" id="KW-0175">Coiled coil</keyword>
<feature type="region of interest" description="Disordered" evidence="2">
    <location>
        <begin position="255"/>
        <end position="316"/>
    </location>
</feature>
<gene>
    <name evidence="4" type="ORF">H8J70_04905</name>
</gene>
<feature type="compositionally biased region" description="Basic and acidic residues" evidence="2">
    <location>
        <begin position="255"/>
        <end position="269"/>
    </location>
</feature>
<feature type="transmembrane region" description="Helical" evidence="3">
    <location>
        <begin position="69"/>
        <end position="90"/>
    </location>
</feature>
<comment type="caution">
    <text evidence="4">The sequence shown here is derived from an EMBL/GenBank/DDBJ whole genome shotgun (WGS) entry which is preliminary data.</text>
</comment>
<name>A0ABR6VHN0_9FIRM</name>
<keyword evidence="3" id="KW-0472">Membrane</keyword>
<feature type="compositionally biased region" description="Basic and acidic residues" evidence="2">
    <location>
        <begin position="305"/>
        <end position="316"/>
    </location>
</feature>
<evidence type="ECO:0000256" key="2">
    <source>
        <dbReference type="SAM" id="MobiDB-lite"/>
    </source>
</evidence>
<evidence type="ECO:0008006" key="6">
    <source>
        <dbReference type="Google" id="ProtNLM"/>
    </source>
</evidence>
<proteinExistence type="predicted"/>
<evidence type="ECO:0000313" key="4">
    <source>
        <dbReference type="EMBL" id="MBC3536588.1"/>
    </source>
</evidence>
<dbReference type="RefSeq" id="WP_186502743.1">
    <property type="nucleotide sequence ID" value="NZ_JACOGK010000010.1"/>
</dbReference>
<keyword evidence="3" id="KW-0812">Transmembrane</keyword>
<keyword evidence="3" id="KW-1133">Transmembrane helix</keyword>
<feature type="transmembrane region" description="Helical" evidence="3">
    <location>
        <begin position="126"/>
        <end position="145"/>
    </location>
</feature>
<keyword evidence="5" id="KW-1185">Reference proteome</keyword>
<evidence type="ECO:0000256" key="1">
    <source>
        <dbReference type="SAM" id="Coils"/>
    </source>
</evidence>
<feature type="compositionally biased region" description="Low complexity" evidence="2">
    <location>
        <begin position="270"/>
        <end position="285"/>
    </location>
</feature>
<reference evidence="4 5" key="1">
    <citation type="submission" date="2020-08" db="EMBL/GenBank/DDBJ databases">
        <authorList>
            <person name="Liu C."/>
            <person name="Sun Q."/>
        </authorList>
    </citation>
    <scope>NUCLEOTIDE SEQUENCE [LARGE SCALE GENOMIC DNA]</scope>
    <source>
        <strain evidence="4 5">NSJ-59</strain>
    </source>
</reference>
<evidence type="ECO:0000313" key="5">
    <source>
        <dbReference type="Proteomes" id="UP000606870"/>
    </source>
</evidence>
<dbReference type="EMBL" id="JACOGK010000010">
    <property type="protein sequence ID" value="MBC3536588.1"/>
    <property type="molecule type" value="Genomic_DNA"/>
</dbReference>
<dbReference type="Proteomes" id="UP000606870">
    <property type="component" value="Unassembled WGS sequence"/>
</dbReference>
<evidence type="ECO:0000256" key="3">
    <source>
        <dbReference type="SAM" id="Phobius"/>
    </source>
</evidence>
<organism evidence="4 5">
    <name type="scientific">Megasphaera hominis</name>
    <dbReference type="NCBI Taxonomy" id="159836"/>
    <lineage>
        <taxon>Bacteria</taxon>
        <taxon>Bacillati</taxon>
        <taxon>Bacillota</taxon>
        <taxon>Negativicutes</taxon>
        <taxon>Veillonellales</taxon>
        <taxon>Veillonellaceae</taxon>
        <taxon>Megasphaera</taxon>
    </lineage>
</organism>